<reference evidence="6 7" key="1">
    <citation type="submission" date="2017-03" db="EMBL/GenBank/DDBJ databases">
        <authorList>
            <person name="Afonso C.L."/>
            <person name="Miller P.J."/>
            <person name="Scott M.A."/>
            <person name="Spackman E."/>
            <person name="Goraichik I."/>
            <person name="Dimitrov K.M."/>
            <person name="Suarez D.L."/>
            <person name="Swayne D.E."/>
        </authorList>
    </citation>
    <scope>NUCLEOTIDE SEQUENCE [LARGE SCALE GENOMIC DNA]</scope>
    <source>
        <strain evidence="6 7">CECT 8110</strain>
    </source>
</reference>
<dbReference type="PROSITE" id="PS50931">
    <property type="entry name" value="HTH_LYSR"/>
    <property type="match status" value="1"/>
</dbReference>
<evidence type="ECO:0000256" key="3">
    <source>
        <dbReference type="ARBA" id="ARBA00023125"/>
    </source>
</evidence>
<evidence type="ECO:0000256" key="2">
    <source>
        <dbReference type="ARBA" id="ARBA00023015"/>
    </source>
</evidence>
<keyword evidence="3" id="KW-0238">DNA-binding</keyword>
<feature type="domain" description="HTH lysR-type" evidence="5">
    <location>
        <begin position="5"/>
        <end position="62"/>
    </location>
</feature>
<sequence length="302" mass="32768">MQNNVSNDDLAIFLVVVREGGFRAASRRLGIAPSKVSTTISRMEASLGVPLLRRTTRSVATTDAGQALADRIAPLFAGLEEACAEAADTAGRVRGRLTLNVPGAVMPDILPPLLSKFHARHPDVEVEIVVENGLVDIVKAGCDAGIRYDDALEKDMVSIPIGPRTQQSALAASPAYLEARGTPRGPEELTRHDAIRYRLADGPLLPWSLVDDFRTVTVQPATRLILSVNALDSGLRYARTGIGIIGTFRNWLEEDFAAGTLVPVLPNMWPSRNGPRLYYPSRFTTAPLRAFIEICRCGSDRV</sequence>
<dbReference type="FunFam" id="1.10.10.10:FF:000001">
    <property type="entry name" value="LysR family transcriptional regulator"/>
    <property type="match status" value="1"/>
</dbReference>
<dbReference type="InterPro" id="IPR005119">
    <property type="entry name" value="LysR_subst-bd"/>
</dbReference>
<keyword evidence="7" id="KW-1185">Reference proteome</keyword>
<evidence type="ECO:0000259" key="5">
    <source>
        <dbReference type="PROSITE" id="PS50931"/>
    </source>
</evidence>
<keyword evidence="4" id="KW-0804">Transcription</keyword>
<dbReference type="Pfam" id="PF00126">
    <property type="entry name" value="HTH_1"/>
    <property type="match status" value="1"/>
</dbReference>
<organism evidence="6 7">
    <name type="scientific">Roseovarius halotolerans</name>
    <dbReference type="NCBI Taxonomy" id="505353"/>
    <lineage>
        <taxon>Bacteria</taxon>
        <taxon>Pseudomonadati</taxon>
        <taxon>Pseudomonadota</taxon>
        <taxon>Alphaproteobacteria</taxon>
        <taxon>Rhodobacterales</taxon>
        <taxon>Roseobacteraceae</taxon>
        <taxon>Roseovarius</taxon>
    </lineage>
</organism>
<dbReference type="InterPro" id="IPR036390">
    <property type="entry name" value="WH_DNA-bd_sf"/>
</dbReference>
<dbReference type="PANTHER" id="PTHR30537">
    <property type="entry name" value="HTH-TYPE TRANSCRIPTIONAL REGULATOR"/>
    <property type="match status" value="1"/>
</dbReference>
<evidence type="ECO:0000256" key="4">
    <source>
        <dbReference type="ARBA" id="ARBA00023163"/>
    </source>
</evidence>
<comment type="similarity">
    <text evidence="1">Belongs to the LysR transcriptional regulatory family.</text>
</comment>
<gene>
    <name evidence="6" type="primary">dmlR_2</name>
    <name evidence="6" type="ORF">ROH8110_00655</name>
</gene>
<accession>A0A1X6YFP4</accession>
<name>A0A1X6YFP4_9RHOB</name>
<dbReference type="PANTHER" id="PTHR30537:SF5">
    <property type="entry name" value="HTH-TYPE TRANSCRIPTIONAL ACTIVATOR TTDR-RELATED"/>
    <property type="match status" value="1"/>
</dbReference>
<evidence type="ECO:0000313" key="7">
    <source>
        <dbReference type="Proteomes" id="UP000193207"/>
    </source>
</evidence>
<keyword evidence="2" id="KW-0805">Transcription regulation</keyword>
<dbReference type="InterPro" id="IPR036388">
    <property type="entry name" value="WH-like_DNA-bd_sf"/>
</dbReference>
<evidence type="ECO:0000256" key="1">
    <source>
        <dbReference type="ARBA" id="ARBA00009437"/>
    </source>
</evidence>
<dbReference type="AlphaFoldDB" id="A0A1X6YFP4"/>
<dbReference type="EMBL" id="FWFU01000001">
    <property type="protein sequence ID" value="SLN19657.1"/>
    <property type="molecule type" value="Genomic_DNA"/>
</dbReference>
<dbReference type="SUPFAM" id="SSF53850">
    <property type="entry name" value="Periplasmic binding protein-like II"/>
    <property type="match status" value="1"/>
</dbReference>
<proteinExistence type="inferred from homology"/>
<dbReference type="GO" id="GO:0003700">
    <property type="term" value="F:DNA-binding transcription factor activity"/>
    <property type="evidence" value="ECO:0007669"/>
    <property type="project" value="InterPro"/>
</dbReference>
<dbReference type="Pfam" id="PF03466">
    <property type="entry name" value="LysR_substrate"/>
    <property type="match status" value="1"/>
</dbReference>
<evidence type="ECO:0000313" key="6">
    <source>
        <dbReference type="EMBL" id="SLN19657.1"/>
    </source>
</evidence>
<dbReference type="Gene3D" id="1.10.10.10">
    <property type="entry name" value="Winged helix-like DNA-binding domain superfamily/Winged helix DNA-binding domain"/>
    <property type="match status" value="1"/>
</dbReference>
<protein>
    <submittedName>
        <fullName evidence="6">HTH-type transcriptional regulator DmlR</fullName>
    </submittedName>
</protein>
<dbReference type="SUPFAM" id="SSF46785">
    <property type="entry name" value="Winged helix' DNA-binding domain"/>
    <property type="match status" value="1"/>
</dbReference>
<dbReference type="InterPro" id="IPR000847">
    <property type="entry name" value="LysR_HTH_N"/>
</dbReference>
<dbReference type="RefSeq" id="WP_085816324.1">
    <property type="nucleotide sequence ID" value="NZ_FWFU01000001.1"/>
</dbReference>
<dbReference type="Gene3D" id="3.40.190.290">
    <property type="match status" value="1"/>
</dbReference>
<dbReference type="OrthoDB" id="9813056at2"/>
<dbReference type="InterPro" id="IPR058163">
    <property type="entry name" value="LysR-type_TF_proteobact-type"/>
</dbReference>
<dbReference type="Proteomes" id="UP000193207">
    <property type="component" value="Unassembled WGS sequence"/>
</dbReference>
<dbReference type="GO" id="GO:0003677">
    <property type="term" value="F:DNA binding"/>
    <property type="evidence" value="ECO:0007669"/>
    <property type="project" value="UniProtKB-KW"/>
</dbReference>